<feature type="transmembrane region" description="Helical" evidence="10">
    <location>
        <begin position="68"/>
        <end position="91"/>
    </location>
</feature>
<dbReference type="InterPro" id="IPR004316">
    <property type="entry name" value="SWEET_rpt"/>
</dbReference>
<keyword evidence="9 10" id="KW-0472">Membrane</keyword>
<dbReference type="AlphaFoldDB" id="A0A8X8X2G2"/>
<reference evidence="11" key="2">
    <citation type="submission" date="2020-08" db="EMBL/GenBank/DDBJ databases">
        <title>Plant Genome Project.</title>
        <authorList>
            <person name="Zhang R.-G."/>
        </authorList>
    </citation>
    <scope>NUCLEOTIDE SEQUENCE</scope>
    <source>
        <strain evidence="11">Huo1</strain>
        <tissue evidence="11">Leaf</tissue>
    </source>
</reference>
<dbReference type="EMBL" id="PNBA02000012">
    <property type="protein sequence ID" value="KAG6405711.1"/>
    <property type="molecule type" value="Genomic_DNA"/>
</dbReference>
<dbReference type="PANTHER" id="PTHR10791:SF222">
    <property type="entry name" value="BIDIRECTIONAL SUGAR TRANSPORTER SWEET15"/>
    <property type="match status" value="1"/>
</dbReference>
<evidence type="ECO:0000256" key="5">
    <source>
        <dbReference type="ARBA" id="ARBA00022597"/>
    </source>
</evidence>
<evidence type="ECO:0000313" key="12">
    <source>
        <dbReference type="Proteomes" id="UP000298416"/>
    </source>
</evidence>
<dbReference type="GO" id="GO:0051119">
    <property type="term" value="F:sugar transmembrane transporter activity"/>
    <property type="evidence" value="ECO:0007669"/>
    <property type="project" value="InterPro"/>
</dbReference>
<feature type="transmembrane region" description="Helical" evidence="10">
    <location>
        <begin position="103"/>
        <end position="123"/>
    </location>
</feature>
<evidence type="ECO:0000256" key="1">
    <source>
        <dbReference type="ARBA" id="ARBA00004651"/>
    </source>
</evidence>
<dbReference type="GO" id="GO:0005886">
    <property type="term" value="C:plasma membrane"/>
    <property type="evidence" value="ECO:0007669"/>
    <property type="project" value="UniProtKB-SubCell"/>
</dbReference>
<keyword evidence="8 10" id="KW-1133">Transmembrane helix</keyword>
<gene>
    <name evidence="11" type="ORF">SASPL_133303</name>
</gene>
<feature type="transmembrane region" description="Helical" evidence="10">
    <location>
        <begin position="45"/>
        <end position="62"/>
    </location>
</feature>
<accession>A0A8X8X2G2</accession>
<name>A0A8X8X2G2_SALSN</name>
<evidence type="ECO:0000256" key="7">
    <source>
        <dbReference type="ARBA" id="ARBA00022737"/>
    </source>
</evidence>
<keyword evidence="3" id="KW-0813">Transport</keyword>
<dbReference type="Gene3D" id="1.20.1280.290">
    <property type="match status" value="1"/>
</dbReference>
<evidence type="ECO:0000256" key="9">
    <source>
        <dbReference type="ARBA" id="ARBA00023136"/>
    </source>
</evidence>
<comment type="subcellular location">
    <subcellularLocation>
        <location evidence="1">Cell membrane</location>
        <topology evidence="1">Multi-pass membrane protein</topology>
    </subcellularLocation>
</comment>
<evidence type="ECO:0000256" key="2">
    <source>
        <dbReference type="ARBA" id="ARBA00007809"/>
    </source>
</evidence>
<evidence type="ECO:0000313" key="11">
    <source>
        <dbReference type="EMBL" id="KAG6405711.1"/>
    </source>
</evidence>
<protein>
    <recommendedName>
        <fullName evidence="13">Solute carrier family 50 (Sugar transporter)</fullName>
    </recommendedName>
</protein>
<evidence type="ECO:0008006" key="13">
    <source>
        <dbReference type="Google" id="ProtNLM"/>
    </source>
</evidence>
<dbReference type="PANTHER" id="PTHR10791">
    <property type="entry name" value="RAG1-ACTIVATING PROTEIN 1"/>
    <property type="match status" value="1"/>
</dbReference>
<sequence length="187" mass="20422">MAVFHTWGFTFGILGNIISVMVYLAPMPTFIRIYKEKSTMGFDSLPYAVALFSSMLWLYYALLKTNVVLLITINLFGCLIQTAYIFIFLIYASTKARNHTGKILGLMNVGLLCVIFAVTFFVFEGQTRAGVVGWICVAVSVCVFAAPLSIIVVETPEIQDTAAAAALPCSKPPHLHTPLPMLVCAAT</sequence>
<feature type="transmembrane region" description="Helical" evidence="10">
    <location>
        <begin position="129"/>
        <end position="153"/>
    </location>
</feature>
<dbReference type="Proteomes" id="UP000298416">
    <property type="component" value="Unassembled WGS sequence"/>
</dbReference>
<dbReference type="FunFam" id="1.20.1280.290:FF:000001">
    <property type="entry name" value="Bidirectional sugar transporter SWEET"/>
    <property type="match status" value="1"/>
</dbReference>
<evidence type="ECO:0000256" key="10">
    <source>
        <dbReference type="SAM" id="Phobius"/>
    </source>
</evidence>
<evidence type="ECO:0000256" key="8">
    <source>
        <dbReference type="ARBA" id="ARBA00022989"/>
    </source>
</evidence>
<keyword evidence="12" id="KW-1185">Reference proteome</keyword>
<keyword evidence="5" id="KW-0762">Sugar transport</keyword>
<feature type="transmembrane region" description="Helical" evidence="10">
    <location>
        <begin position="6"/>
        <end position="25"/>
    </location>
</feature>
<comment type="caution">
    <text evidence="11">The sequence shown here is derived from an EMBL/GenBank/DDBJ whole genome shotgun (WGS) entry which is preliminary data.</text>
</comment>
<proteinExistence type="inferred from homology"/>
<keyword evidence="4" id="KW-1003">Cell membrane</keyword>
<dbReference type="Pfam" id="PF03083">
    <property type="entry name" value="MtN3_slv"/>
    <property type="match status" value="1"/>
</dbReference>
<dbReference type="InterPro" id="IPR047664">
    <property type="entry name" value="SWEET"/>
</dbReference>
<keyword evidence="7" id="KW-0677">Repeat</keyword>
<evidence type="ECO:0000256" key="6">
    <source>
        <dbReference type="ARBA" id="ARBA00022692"/>
    </source>
</evidence>
<evidence type="ECO:0000256" key="3">
    <source>
        <dbReference type="ARBA" id="ARBA00022448"/>
    </source>
</evidence>
<reference evidence="11" key="1">
    <citation type="submission" date="2018-01" db="EMBL/GenBank/DDBJ databases">
        <authorList>
            <person name="Mao J.F."/>
        </authorList>
    </citation>
    <scope>NUCLEOTIDE SEQUENCE</scope>
    <source>
        <strain evidence="11">Huo1</strain>
        <tissue evidence="11">Leaf</tissue>
    </source>
</reference>
<organism evidence="11">
    <name type="scientific">Salvia splendens</name>
    <name type="common">Scarlet sage</name>
    <dbReference type="NCBI Taxonomy" id="180675"/>
    <lineage>
        <taxon>Eukaryota</taxon>
        <taxon>Viridiplantae</taxon>
        <taxon>Streptophyta</taxon>
        <taxon>Embryophyta</taxon>
        <taxon>Tracheophyta</taxon>
        <taxon>Spermatophyta</taxon>
        <taxon>Magnoliopsida</taxon>
        <taxon>eudicotyledons</taxon>
        <taxon>Gunneridae</taxon>
        <taxon>Pentapetalae</taxon>
        <taxon>asterids</taxon>
        <taxon>lamiids</taxon>
        <taxon>Lamiales</taxon>
        <taxon>Lamiaceae</taxon>
        <taxon>Nepetoideae</taxon>
        <taxon>Mentheae</taxon>
        <taxon>Salviinae</taxon>
        <taxon>Salvia</taxon>
        <taxon>Salvia subgen. Calosphace</taxon>
        <taxon>core Calosphace</taxon>
    </lineage>
</organism>
<evidence type="ECO:0000256" key="4">
    <source>
        <dbReference type="ARBA" id="ARBA00022475"/>
    </source>
</evidence>
<comment type="similarity">
    <text evidence="2">Belongs to the SWEET sugar transporter family.</text>
</comment>
<keyword evidence="6 10" id="KW-0812">Transmembrane</keyword>